<dbReference type="Proteomes" id="UP001161017">
    <property type="component" value="Unassembled WGS sequence"/>
</dbReference>
<dbReference type="Pfam" id="PF23550">
    <property type="entry name" value="zf_Tbcl_Rhp7"/>
    <property type="match status" value="1"/>
</dbReference>
<evidence type="ECO:0000313" key="4">
    <source>
        <dbReference type="Proteomes" id="UP001161017"/>
    </source>
</evidence>
<keyword evidence="3" id="KW-0238">DNA-binding</keyword>
<dbReference type="SUPFAM" id="SSF52047">
    <property type="entry name" value="RNI-like"/>
    <property type="match status" value="1"/>
</dbReference>
<reference evidence="3" key="1">
    <citation type="journal article" date="2023" name="Genome Biol. Evol.">
        <title>First Whole Genome Sequence and Flow Cytometry Genome Size Data for the Lichen-Forming Fungus Ramalina farinacea (Ascomycota).</title>
        <authorList>
            <person name="Llewellyn T."/>
            <person name="Mian S."/>
            <person name="Hill R."/>
            <person name="Leitch I.J."/>
            <person name="Gaya E."/>
        </authorList>
    </citation>
    <scope>NUCLEOTIDE SEQUENCE</scope>
    <source>
        <strain evidence="3">LIQ254RAFAR</strain>
    </source>
</reference>
<dbReference type="InterPro" id="IPR056451">
    <property type="entry name" value="Znf_Tbcl_Rhp7"/>
</dbReference>
<sequence length="611" mass="67739">MLESRRGANNVIRGPQSALTDFLASNNISAAQIRSDYERRQRRAQEQHAQESPGSQPNAEQAVAAADGAQQVESAVRQNKRKREQDKAVAKIRQGKNAKNHKKAKGGNSSGDDDDYDLSIDMYSKKKPLPGQLENCEVCSKRFTVTPYSKTGPDGGLLCPKCSKEQETERKRDEKAKQKSRGREKRRQTQSNLLDGIAQVGPRTLLDLCLKEVANNIHEVDEFGDLPQSLLKRLSQILSKQRLMNPRTLDLFLRPGLESISLYDCGKLETDDFIRMLSVAPTLRRINLQFAGQFKDEVLDYMMERDVPVKHLQLEAANLVTNAKWTEFFTRCGRRLESLKLAWLDFAMDDDAFVHLVQHCPNLKRIRLRKCFKLGSRGLSALSQLGDLEHLSLQFHSQQSVDPSNITGLVAAMGSKLRTLTLENFADADDSVLASIKSGCTKLTKLRLTGSLYCTDHGFAQLFSDWTNPPLSLIDFSGNRLLDCAEPDGPDQPVGLASAGFEALMKHSGSALEKLEIASCRHIDRDCFAEAFNGAINCVSLRELNISFLTKINSGLVMAMLKTCPNLLRVTAFGCFNITDVRVPRGVALIGVPNAQDCIVQEGNAGTGFLP</sequence>
<keyword evidence="4" id="KW-1185">Reference proteome</keyword>
<organism evidence="3 4">
    <name type="scientific">Ramalina farinacea</name>
    <dbReference type="NCBI Taxonomy" id="258253"/>
    <lineage>
        <taxon>Eukaryota</taxon>
        <taxon>Fungi</taxon>
        <taxon>Dikarya</taxon>
        <taxon>Ascomycota</taxon>
        <taxon>Pezizomycotina</taxon>
        <taxon>Lecanoromycetes</taxon>
        <taxon>OSLEUM clade</taxon>
        <taxon>Lecanoromycetidae</taxon>
        <taxon>Lecanorales</taxon>
        <taxon>Lecanorineae</taxon>
        <taxon>Ramalinaceae</taxon>
        <taxon>Ramalina</taxon>
    </lineage>
</organism>
<evidence type="ECO:0000259" key="2">
    <source>
        <dbReference type="Pfam" id="PF23550"/>
    </source>
</evidence>
<name>A0AA43QVS7_9LECA</name>
<dbReference type="InterPro" id="IPR006553">
    <property type="entry name" value="Leu-rich_rpt_Cys-con_subtyp"/>
</dbReference>
<dbReference type="FunFam" id="3.80.10.10:FF:000601">
    <property type="entry name" value="DNA repair protein Rad7, protein"/>
    <property type="match status" value="1"/>
</dbReference>
<proteinExistence type="predicted"/>
<dbReference type="SMART" id="SM00367">
    <property type="entry name" value="LRR_CC"/>
    <property type="match status" value="5"/>
</dbReference>
<gene>
    <name evidence="3" type="primary">RAD7</name>
    <name evidence="3" type="ORF">OHK93_002417</name>
</gene>
<dbReference type="GO" id="GO:0019005">
    <property type="term" value="C:SCF ubiquitin ligase complex"/>
    <property type="evidence" value="ECO:0007669"/>
    <property type="project" value="TreeGrafter"/>
</dbReference>
<dbReference type="PANTHER" id="PTHR13318:SF234">
    <property type="entry name" value="RNI-LIKE PROTEIN"/>
    <property type="match status" value="1"/>
</dbReference>
<dbReference type="AlphaFoldDB" id="A0AA43QVS7"/>
<feature type="compositionally biased region" description="Basic and acidic residues" evidence="1">
    <location>
        <begin position="35"/>
        <end position="49"/>
    </location>
</feature>
<feature type="compositionally biased region" description="Basic residues" evidence="1">
    <location>
        <begin position="178"/>
        <end position="188"/>
    </location>
</feature>
<dbReference type="Gene3D" id="3.80.10.10">
    <property type="entry name" value="Ribonuclease Inhibitor"/>
    <property type="match status" value="3"/>
</dbReference>
<dbReference type="GO" id="GO:0003677">
    <property type="term" value="F:DNA binding"/>
    <property type="evidence" value="ECO:0007669"/>
    <property type="project" value="UniProtKB-KW"/>
</dbReference>
<feature type="region of interest" description="Disordered" evidence="1">
    <location>
        <begin position="154"/>
        <end position="194"/>
    </location>
</feature>
<evidence type="ECO:0000313" key="3">
    <source>
        <dbReference type="EMBL" id="MDI1491210.1"/>
    </source>
</evidence>
<dbReference type="GO" id="GO:0031146">
    <property type="term" value="P:SCF-dependent proteasomal ubiquitin-dependent protein catabolic process"/>
    <property type="evidence" value="ECO:0007669"/>
    <property type="project" value="TreeGrafter"/>
</dbReference>
<accession>A0AA43QVS7</accession>
<dbReference type="EMBL" id="JAPUFD010000013">
    <property type="protein sequence ID" value="MDI1491210.1"/>
    <property type="molecule type" value="Genomic_DNA"/>
</dbReference>
<dbReference type="InterPro" id="IPR032675">
    <property type="entry name" value="LRR_dom_sf"/>
</dbReference>
<dbReference type="PANTHER" id="PTHR13318">
    <property type="entry name" value="PARTNER OF PAIRED, ISOFORM B-RELATED"/>
    <property type="match status" value="1"/>
</dbReference>
<feature type="domain" description="DNA repair protein rhp7 treble clef" evidence="2">
    <location>
        <begin position="130"/>
        <end position="167"/>
    </location>
</feature>
<feature type="region of interest" description="Disordered" evidence="1">
    <location>
        <begin position="33"/>
        <end position="119"/>
    </location>
</feature>
<feature type="compositionally biased region" description="Low complexity" evidence="1">
    <location>
        <begin position="59"/>
        <end position="73"/>
    </location>
</feature>
<evidence type="ECO:0000256" key="1">
    <source>
        <dbReference type="SAM" id="MobiDB-lite"/>
    </source>
</evidence>
<comment type="caution">
    <text evidence="3">The sequence shown here is derived from an EMBL/GenBank/DDBJ whole genome shotgun (WGS) entry which is preliminary data.</text>
</comment>
<feature type="compositionally biased region" description="Basic residues" evidence="1">
    <location>
        <begin position="93"/>
        <end position="105"/>
    </location>
</feature>
<protein>
    <submittedName>
        <fullName evidence="3">UV-damaged DNA-binding protein rad7</fullName>
    </submittedName>
</protein>
<feature type="compositionally biased region" description="Basic and acidic residues" evidence="1">
    <location>
        <begin position="162"/>
        <end position="177"/>
    </location>
</feature>